<dbReference type="EMBL" id="AP022870">
    <property type="protein sequence ID" value="BCB76648.1"/>
    <property type="molecule type" value="Genomic_DNA"/>
</dbReference>
<gene>
    <name evidence="1" type="ORF">Pflav_030580</name>
</gene>
<name>A0A6F8XSC0_9ACTN</name>
<dbReference type="Proteomes" id="UP000502508">
    <property type="component" value="Chromosome"/>
</dbReference>
<evidence type="ECO:0000313" key="2">
    <source>
        <dbReference type="Proteomes" id="UP000502508"/>
    </source>
</evidence>
<protein>
    <submittedName>
        <fullName evidence="1">Uncharacterized protein</fullName>
    </submittedName>
</protein>
<reference evidence="1 2" key="2">
    <citation type="submission" date="2020-03" db="EMBL/GenBank/DDBJ databases">
        <authorList>
            <person name="Ichikawa N."/>
            <person name="Kimura A."/>
            <person name="Kitahashi Y."/>
            <person name="Uohara A."/>
        </authorList>
    </citation>
    <scope>NUCLEOTIDE SEQUENCE [LARGE SCALE GENOMIC DNA]</scope>
    <source>
        <strain evidence="1 2">NBRC 107702</strain>
    </source>
</reference>
<sequence length="150" mass="16408">MVLSRTHLLCFPMVAPTSAARLAGQAHPVAAGRRELVGTARWSPARRVRHGTNQDLDKIPDFVASTLAGSTKIRDFVWIMTGIVVVRRWGGYLYANGGRSPPGSSGRGLDRWVLCLSVARNCPSRGNFSTQSQCDTVLLTSIKEIYGRRP</sequence>
<keyword evidence="2" id="KW-1185">Reference proteome</keyword>
<dbReference type="AlphaFoldDB" id="A0A6F8XSC0"/>
<proteinExistence type="predicted"/>
<dbReference type="KEGG" id="pfla:Pflav_030580"/>
<organism evidence="1 2">
    <name type="scientific">Phytohabitans flavus</name>
    <dbReference type="NCBI Taxonomy" id="1076124"/>
    <lineage>
        <taxon>Bacteria</taxon>
        <taxon>Bacillati</taxon>
        <taxon>Actinomycetota</taxon>
        <taxon>Actinomycetes</taxon>
        <taxon>Micromonosporales</taxon>
        <taxon>Micromonosporaceae</taxon>
    </lineage>
</organism>
<accession>A0A6F8XSC0</accession>
<reference evidence="1 2" key="1">
    <citation type="submission" date="2020-03" db="EMBL/GenBank/DDBJ databases">
        <title>Whole genome shotgun sequence of Phytohabitans flavus NBRC 107702.</title>
        <authorList>
            <person name="Komaki H."/>
            <person name="Tamura T."/>
        </authorList>
    </citation>
    <scope>NUCLEOTIDE SEQUENCE [LARGE SCALE GENOMIC DNA]</scope>
    <source>
        <strain evidence="1 2">NBRC 107702</strain>
    </source>
</reference>
<evidence type="ECO:0000313" key="1">
    <source>
        <dbReference type="EMBL" id="BCB76648.1"/>
    </source>
</evidence>